<gene>
    <name evidence="2" type="ORF">JOE61_004250</name>
</gene>
<dbReference type="InterPro" id="IPR042267">
    <property type="entry name" value="VTC_sf"/>
</dbReference>
<sequence>MTATTSERAVPACDPLARIDLLEATSLAELTTDAALMTRTDRKYVVPVAALPEVVAALQALDPDLRVLEIDGLRRHRYDSTYLDTPELEAYWRAARGRRHRFKVRARHYLDSGAAFTEVKTRGTRGSTVKSRIPRGGSAAAVVPCGLSAEDDAFVGDELDGAGLAHVDVTALVPTLRTGYTRTTLWLPTSGARVTIDLDLVWSLPGGGGTARVPGLAVVETKSPGARSGVDRRLWSQGHRPVRISKYGTGLALLHPDLPAHRWNRVRARHLEPHLTYSQTQEPA</sequence>
<comment type="caution">
    <text evidence="2">The sequence shown here is derived from an EMBL/GenBank/DDBJ whole genome shotgun (WGS) entry which is preliminary data.</text>
</comment>
<evidence type="ECO:0000259" key="1">
    <source>
        <dbReference type="Pfam" id="PF09359"/>
    </source>
</evidence>
<keyword evidence="3" id="KW-1185">Reference proteome</keyword>
<evidence type="ECO:0000313" key="3">
    <source>
        <dbReference type="Proteomes" id="UP000732378"/>
    </source>
</evidence>
<dbReference type="Pfam" id="PF09359">
    <property type="entry name" value="VTC"/>
    <property type="match status" value="1"/>
</dbReference>
<organism evidence="2 3">
    <name type="scientific">Nocardioides salarius</name>
    <dbReference type="NCBI Taxonomy" id="374513"/>
    <lineage>
        <taxon>Bacteria</taxon>
        <taxon>Bacillati</taxon>
        <taxon>Actinomycetota</taxon>
        <taxon>Actinomycetes</taxon>
        <taxon>Propionibacteriales</taxon>
        <taxon>Nocardioidaceae</taxon>
        <taxon>Nocardioides</taxon>
    </lineage>
</organism>
<dbReference type="Proteomes" id="UP000732378">
    <property type="component" value="Unassembled WGS sequence"/>
</dbReference>
<evidence type="ECO:0000313" key="2">
    <source>
        <dbReference type="EMBL" id="MBM7510436.1"/>
    </source>
</evidence>
<name>A0ABS2MGX2_9ACTN</name>
<dbReference type="InterPro" id="IPR018966">
    <property type="entry name" value="VTC_domain"/>
</dbReference>
<dbReference type="CDD" id="cd07750">
    <property type="entry name" value="PolyPPase_VTC_like"/>
    <property type="match status" value="1"/>
</dbReference>
<proteinExistence type="predicted"/>
<reference evidence="2 3" key="1">
    <citation type="submission" date="2021-01" db="EMBL/GenBank/DDBJ databases">
        <title>Sequencing the genomes of 1000 actinobacteria strains.</title>
        <authorList>
            <person name="Klenk H.-P."/>
        </authorList>
    </citation>
    <scope>NUCLEOTIDE SEQUENCE [LARGE SCALE GENOMIC DNA]</scope>
    <source>
        <strain evidence="2 3">DSM 18239</strain>
    </source>
</reference>
<dbReference type="Gene3D" id="3.20.100.30">
    <property type="entry name" value="VTC, catalytic tunnel domain"/>
    <property type="match status" value="1"/>
</dbReference>
<protein>
    <recommendedName>
        <fullName evidence="1">VTC domain-containing protein</fullName>
    </recommendedName>
</protein>
<accession>A0ABS2MGX2</accession>
<feature type="domain" description="VTC" evidence="1">
    <location>
        <begin position="39"/>
        <end position="255"/>
    </location>
</feature>
<dbReference type="EMBL" id="JAFBBZ010000001">
    <property type="protein sequence ID" value="MBM7510436.1"/>
    <property type="molecule type" value="Genomic_DNA"/>
</dbReference>
<dbReference type="RefSeq" id="WP_193668893.1">
    <property type="nucleotide sequence ID" value="NZ_JACDTV010000006.1"/>
</dbReference>